<accession>A0A5J4RHR9</accession>
<evidence type="ECO:0000313" key="1">
    <source>
        <dbReference type="EMBL" id="KAA6332371.1"/>
    </source>
</evidence>
<sequence length="21" mass="2550">MEIPSFGKRAYNLRVFECFKN</sequence>
<protein>
    <submittedName>
        <fullName evidence="1">Uncharacterized protein</fullName>
    </submittedName>
</protein>
<comment type="caution">
    <text evidence="1">The sequence shown here is derived from an EMBL/GenBank/DDBJ whole genome shotgun (WGS) entry which is preliminary data.</text>
</comment>
<organism evidence="1">
    <name type="scientific">termite gut metagenome</name>
    <dbReference type="NCBI Taxonomy" id="433724"/>
    <lineage>
        <taxon>unclassified sequences</taxon>
        <taxon>metagenomes</taxon>
        <taxon>organismal metagenomes</taxon>
    </lineage>
</organism>
<name>A0A5J4RHR9_9ZZZZ</name>
<dbReference type="EMBL" id="SNRY01001250">
    <property type="protein sequence ID" value="KAA6332371.1"/>
    <property type="molecule type" value="Genomic_DNA"/>
</dbReference>
<reference evidence="1" key="1">
    <citation type="submission" date="2019-03" db="EMBL/GenBank/DDBJ databases">
        <title>Single cell metagenomics reveals metabolic interactions within the superorganism composed of flagellate Streblomastix strix and complex community of Bacteroidetes bacteria on its surface.</title>
        <authorList>
            <person name="Treitli S.C."/>
            <person name="Kolisko M."/>
            <person name="Husnik F."/>
            <person name="Keeling P."/>
            <person name="Hampl V."/>
        </authorList>
    </citation>
    <scope>NUCLEOTIDE SEQUENCE</scope>
    <source>
        <strain evidence="1">STM</strain>
    </source>
</reference>
<dbReference type="AlphaFoldDB" id="A0A5J4RHR9"/>
<proteinExistence type="predicted"/>
<gene>
    <name evidence="1" type="ORF">EZS27_019125</name>
</gene>
<feature type="non-terminal residue" evidence="1">
    <location>
        <position position="21"/>
    </location>
</feature>